<evidence type="ECO:0000313" key="2">
    <source>
        <dbReference type="Proteomes" id="UP000822688"/>
    </source>
</evidence>
<dbReference type="AlphaFoldDB" id="A0A8T0HK79"/>
<keyword evidence="2" id="KW-1185">Reference proteome</keyword>
<gene>
    <name evidence="1" type="ORF">KC19_6G220700</name>
</gene>
<evidence type="ECO:0000313" key="1">
    <source>
        <dbReference type="EMBL" id="KAG0571220.1"/>
    </source>
</evidence>
<dbReference type="Proteomes" id="UP000822688">
    <property type="component" value="Chromosome 6"/>
</dbReference>
<protein>
    <submittedName>
        <fullName evidence="1">Uncharacterized protein</fullName>
    </submittedName>
</protein>
<reference evidence="1 2" key="1">
    <citation type="submission" date="2020-06" db="EMBL/GenBank/DDBJ databases">
        <title>WGS assembly of Ceratodon purpureus strain R40.</title>
        <authorList>
            <person name="Carey S.B."/>
            <person name="Jenkins J."/>
            <person name="Shu S."/>
            <person name="Lovell J.T."/>
            <person name="Sreedasyam A."/>
            <person name="Maumus F."/>
            <person name="Tiley G.P."/>
            <person name="Fernandez-Pozo N."/>
            <person name="Barry K."/>
            <person name="Chen C."/>
            <person name="Wang M."/>
            <person name="Lipzen A."/>
            <person name="Daum C."/>
            <person name="Saski C.A."/>
            <person name="Payton A.C."/>
            <person name="Mcbreen J.C."/>
            <person name="Conrad R.E."/>
            <person name="Kollar L.M."/>
            <person name="Olsson S."/>
            <person name="Huttunen S."/>
            <person name="Landis J.B."/>
            <person name="Wickett N.J."/>
            <person name="Johnson M.G."/>
            <person name="Rensing S.A."/>
            <person name="Grimwood J."/>
            <person name="Schmutz J."/>
            <person name="Mcdaniel S.F."/>
        </authorList>
    </citation>
    <scope>NUCLEOTIDE SEQUENCE [LARGE SCALE GENOMIC DNA]</scope>
    <source>
        <strain evidence="1 2">R40</strain>
    </source>
</reference>
<comment type="caution">
    <text evidence="1">The sequence shown here is derived from an EMBL/GenBank/DDBJ whole genome shotgun (WGS) entry which is preliminary data.</text>
</comment>
<organism evidence="1 2">
    <name type="scientific">Ceratodon purpureus</name>
    <name type="common">Fire moss</name>
    <name type="synonym">Dicranum purpureum</name>
    <dbReference type="NCBI Taxonomy" id="3225"/>
    <lineage>
        <taxon>Eukaryota</taxon>
        <taxon>Viridiplantae</taxon>
        <taxon>Streptophyta</taxon>
        <taxon>Embryophyta</taxon>
        <taxon>Bryophyta</taxon>
        <taxon>Bryophytina</taxon>
        <taxon>Bryopsida</taxon>
        <taxon>Dicranidae</taxon>
        <taxon>Pseudoditrichales</taxon>
        <taxon>Ditrichaceae</taxon>
        <taxon>Ceratodon</taxon>
    </lineage>
</organism>
<name>A0A8T0HK79_CERPU</name>
<sequence>MLSNRNKYSTSKYVASRNEVKFHNLEGYYWHTLLIVGVTTRRGLTRSSISLPRSFLHQSTIIAELSSRSSSAQVSTITCSTSKNKLLVEHIYIIVNNKHHKKIKYVV</sequence>
<accession>A0A8T0HK79</accession>
<dbReference type="EMBL" id="CM026427">
    <property type="protein sequence ID" value="KAG0571220.1"/>
    <property type="molecule type" value="Genomic_DNA"/>
</dbReference>
<proteinExistence type="predicted"/>